<feature type="transmembrane region" description="Helical" evidence="1">
    <location>
        <begin position="16"/>
        <end position="37"/>
    </location>
</feature>
<proteinExistence type="predicted"/>
<protein>
    <submittedName>
        <fullName evidence="2">Uncharacterized protein</fullName>
    </submittedName>
</protein>
<keyword evidence="1" id="KW-1133">Transmembrane helix</keyword>
<gene>
    <name evidence="2" type="ORF">DDE84_10245</name>
</gene>
<keyword evidence="1" id="KW-0472">Membrane</keyword>
<feature type="transmembrane region" description="Helical" evidence="1">
    <location>
        <begin position="58"/>
        <end position="77"/>
    </location>
</feature>
<reference evidence="2 3" key="1">
    <citation type="submission" date="2018-04" db="EMBL/GenBank/DDBJ databases">
        <authorList>
            <person name="Eckel V.P."/>
            <person name="Vogel R.F."/>
        </authorList>
    </citation>
    <scope>NUCLEOTIDE SEQUENCE [LARGE SCALE GENOMIC DNA]</scope>
    <source>
        <strain evidence="3">TMW 2.1764</strain>
    </source>
</reference>
<dbReference type="EMBL" id="QDAG01000011">
    <property type="protein sequence ID" value="KAE8126755.1"/>
    <property type="molecule type" value="Genomic_DNA"/>
</dbReference>
<accession>A0A5N6RWN1</accession>
<organism evidence="2 3">
    <name type="scientific">Bifidobacterium tibiigranuli</name>
    <dbReference type="NCBI Taxonomy" id="2172043"/>
    <lineage>
        <taxon>Bacteria</taxon>
        <taxon>Bacillati</taxon>
        <taxon>Actinomycetota</taxon>
        <taxon>Actinomycetes</taxon>
        <taxon>Bifidobacteriales</taxon>
        <taxon>Bifidobacteriaceae</taxon>
        <taxon>Bifidobacterium</taxon>
    </lineage>
</organism>
<evidence type="ECO:0000313" key="3">
    <source>
        <dbReference type="Proteomes" id="UP000325415"/>
    </source>
</evidence>
<dbReference type="Proteomes" id="UP000325415">
    <property type="component" value="Unassembled WGS sequence"/>
</dbReference>
<name>A0A5N6RWN1_9BIFI</name>
<evidence type="ECO:0000313" key="2">
    <source>
        <dbReference type="EMBL" id="KAE8126755.1"/>
    </source>
</evidence>
<keyword evidence="1" id="KW-0812">Transmembrane</keyword>
<evidence type="ECO:0000256" key="1">
    <source>
        <dbReference type="SAM" id="Phobius"/>
    </source>
</evidence>
<sequence length="109" mass="12419">MHIDFSDPHVWDASPVVWLFVIAMGIVFLVALIAAIWAALRKNRDAKQQGTLRWRLNLATWGGWLVLPLLLAAYPWHGSATSIRGFFLVLSIVSLVMLVRVWRWPAISR</sequence>
<keyword evidence="3" id="KW-1185">Reference proteome</keyword>
<feature type="transmembrane region" description="Helical" evidence="1">
    <location>
        <begin position="83"/>
        <end position="102"/>
    </location>
</feature>
<dbReference type="AlphaFoldDB" id="A0A5N6RWN1"/>
<comment type="caution">
    <text evidence="2">The sequence shown here is derived from an EMBL/GenBank/DDBJ whole genome shotgun (WGS) entry which is preliminary data.</text>
</comment>